<comment type="caution">
    <text evidence="1">The sequence shown here is derived from an EMBL/GenBank/DDBJ whole genome shotgun (WGS) entry which is preliminary data.</text>
</comment>
<keyword evidence="2" id="KW-1185">Reference proteome</keyword>
<reference evidence="1" key="1">
    <citation type="submission" date="2020-07" db="EMBL/GenBank/DDBJ databases">
        <title>Clarias magur genome sequencing, assembly and annotation.</title>
        <authorList>
            <person name="Kushwaha B."/>
            <person name="Kumar R."/>
            <person name="Das P."/>
            <person name="Joshi C.G."/>
            <person name="Kumar D."/>
            <person name="Nagpure N.S."/>
            <person name="Pandey M."/>
            <person name="Agarwal S."/>
            <person name="Srivastava S."/>
            <person name="Singh M."/>
            <person name="Sahoo L."/>
            <person name="Jayasankar P."/>
            <person name="Meher P.K."/>
            <person name="Koringa P.G."/>
            <person name="Iquebal M.A."/>
            <person name="Das S.P."/>
            <person name="Bit A."/>
            <person name="Patnaik S."/>
            <person name="Patel N."/>
            <person name="Shah T.M."/>
            <person name="Hinsu A."/>
            <person name="Jena J.K."/>
        </authorList>
    </citation>
    <scope>NUCLEOTIDE SEQUENCE</scope>
    <source>
        <strain evidence="1">CIFAMagur01</strain>
        <tissue evidence="1">Testis</tissue>
    </source>
</reference>
<accession>A0A8J4TVH5</accession>
<name>A0A8J4TVH5_CLAMG</name>
<dbReference type="EMBL" id="QNUK01000198">
    <property type="protein sequence ID" value="KAF5898474.1"/>
    <property type="molecule type" value="Genomic_DNA"/>
</dbReference>
<proteinExistence type="predicted"/>
<dbReference type="Proteomes" id="UP000727407">
    <property type="component" value="Unassembled WGS sequence"/>
</dbReference>
<dbReference type="AlphaFoldDB" id="A0A8J4TVH5"/>
<sequence>MRSCNIKPPSPSSSPNHHSFAFAKKLKLGHLHLSVWLTLQELQISVERKTRSNIRMFASLSVRIGEVLKPQHIQSEGSSHKPH</sequence>
<evidence type="ECO:0000313" key="2">
    <source>
        <dbReference type="Proteomes" id="UP000727407"/>
    </source>
</evidence>
<gene>
    <name evidence="1" type="ORF">DAT39_011805</name>
</gene>
<protein>
    <submittedName>
        <fullName evidence="1">Uncharacterized protein</fullName>
    </submittedName>
</protein>
<organism evidence="1 2">
    <name type="scientific">Clarias magur</name>
    <name type="common">Asian catfish</name>
    <name type="synonym">Macropteronotus magur</name>
    <dbReference type="NCBI Taxonomy" id="1594786"/>
    <lineage>
        <taxon>Eukaryota</taxon>
        <taxon>Metazoa</taxon>
        <taxon>Chordata</taxon>
        <taxon>Craniata</taxon>
        <taxon>Vertebrata</taxon>
        <taxon>Euteleostomi</taxon>
        <taxon>Actinopterygii</taxon>
        <taxon>Neopterygii</taxon>
        <taxon>Teleostei</taxon>
        <taxon>Ostariophysi</taxon>
        <taxon>Siluriformes</taxon>
        <taxon>Clariidae</taxon>
        <taxon>Clarias</taxon>
    </lineage>
</organism>
<evidence type="ECO:0000313" key="1">
    <source>
        <dbReference type="EMBL" id="KAF5898474.1"/>
    </source>
</evidence>